<dbReference type="InterPro" id="IPR003593">
    <property type="entry name" value="AAA+_ATPase"/>
</dbReference>
<dbReference type="Proteomes" id="UP000662904">
    <property type="component" value="Chromosome"/>
</dbReference>
<dbReference type="SUPFAM" id="SSF55785">
    <property type="entry name" value="PYP-like sensor domain (PAS domain)"/>
    <property type="match status" value="1"/>
</dbReference>
<accession>A0A8A0RPU3</accession>
<evidence type="ECO:0000313" key="8">
    <source>
        <dbReference type="EMBL" id="QSQ09226.1"/>
    </source>
</evidence>
<dbReference type="InterPro" id="IPR027417">
    <property type="entry name" value="P-loop_NTPase"/>
</dbReference>
<keyword evidence="2" id="KW-0067">ATP-binding</keyword>
<dbReference type="NCBIfam" id="TIGR00229">
    <property type="entry name" value="sensory_box"/>
    <property type="match status" value="1"/>
</dbReference>
<dbReference type="SMART" id="SM00091">
    <property type="entry name" value="PAS"/>
    <property type="match status" value="1"/>
</dbReference>
<reference evidence="8" key="1">
    <citation type="submission" date="2020-07" db="EMBL/GenBank/DDBJ databases">
        <title>Koleobacter methoxysyntrophicus gen. nov., sp. nov., a novel anaerobic bacterium isolated from deep subsurface oil field and proposal of Koleobacterales ord. nov. in the phylum Firmicutes.</title>
        <authorList>
            <person name="Sakamoto S."/>
            <person name="Tamaki H."/>
        </authorList>
    </citation>
    <scope>NUCLEOTIDE SEQUENCE</scope>
    <source>
        <strain evidence="8">NRmbB1</strain>
    </source>
</reference>
<evidence type="ECO:0000256" key="3">
    <source>
        <dbReference type="ARBA" id="ARBA00023015"/>
    </source>
</evidence>
<dbReference type="SMART" id="SM00382">
    <property type="entry name" value="AAA"/>
    <property type="match status" value="1"/>
</dbReference>
<name>A0A8A0RPU3_9FIRM</name>
<dbReference type="InterPro" id="IPR000014">
    <property type="entry name" value="PAS"/>
</dbReference>
<dbReference type="CDD" id="cd00130">
    <property type="entry name" value="PAS"/>
    <property type="match status" value="1"/>
</dbReference>
<keyword evidence="1" id="KW-0547">Nucleotide-binding</keyword>
<keyword evidence="3" id="KW-0805">Transcription regulation</keyword>
<evidence type="ECO:0000256" key="2">
    <source>
        <dbReference type="ARBA" id="ARBA00022840"/>
    </source>
</evidence>
<feature type="domain" description="Sigma-54 factor interaction" evidence="6">
    <location>
        <begin position="338"/>
        <end position="563"/>
    </location>
</feature>
<dbReference type="PROSITE" id="PS00688">
    <property type="entry name" value="SIGMA54_INTERACT_3"/>
    <property type="match status" value="1"/>
</dbReference>
<dbReference type="Gene3D" id="1.10.10.10">
    <property type="entry name" value="Winged helix-like DNA-binding domain superfamily/Winged helix DNA-binding domain"/>
    <property type="match status" value="1"/>
</dbReference>
<keyword evidence="5" id="KW-0804">Transcription</keyword>
<dbReference type="GO" id="GO:0006355">
    <property type="term" value="P:regulation of DNA-templated transcription"/>
    <property type="evidence" value="ECO:0007669"/>
    <property type="project" value="InterPro"/>
</dbReference>
<dbReference type="EMBL" id="CP059066">
    <property type="protein sequence ID" value="QSQ09226.1"/>
    <property type="molecule type" value="Genomic_DNA"/>
</dbReference>
<organism evidence="8 9">
    <name type="scientific">Koleobacter methoxysyntrophicus</name>
    <dbReference type="NCBI Taxonomy" id="2751313"/>
    <lineage>
        <taxon>Bacteria</taxon>
        <taxon>Bacillati</taxon>
        <taxon>Bacillota</taxon>
        <taxon>Clostridia</taxon>
        <taxon>Koleobacterales</taxon>
        <taxon>Koleobacteraceae</taxon>
        <taxon>Koleobacter</taxon>
    </lineage>
</organism>
<protein>
    <submittedName>
        <fullName evidence="8">Regulatory protein AtoC</fullName>
    </submittedName>
</protein>
<evidence type="ECO:0000259" key="7">
    <source>
        <dbReference type="PROSITE" id="PS50112"/>
    </source>
</evidence>
<keyword evidence="9" id="KW-1185">Reference proteome</keyword>
<evidence type="ECO:0000256" key="1">
    <source>
        <dbReference type="ARBA" id="ARBA00022741"/>
    </source>
</evidence>
<dbReference type="Pfam" id="PF00158">
    <property type="entry name" value="Sigma54_activat"/>
    <property type="match status" value="1"/>
</dbReference>
<dbReference type="Gene3D" id="1.10.8.60">
    <property type="match status" value="1"/>
</dbReference>
<dbReference type="AlphaFoldDB" id="A0A8A0RPU3"/>
<evidence type="ECO:0000259" key="6">
    <source>
        <dbReference type="PROSITE" id="PS50045"/>
    </source>
</evidence>
<dbReference type="PANTHER" id="PTHR32071:SF57">
    <property type="entry name" value="C4-DICARBOXYLATE TRANSPORT TRANSCRIPTIONAL REGULATORY PROTEIN DCTD"/>
    <property type="match status" value="1"/>
</dbReference>
<dbReference type="PROSITE" id="PS00675">
    <property type="entry name" value="SIGMA54_INTERACT_1"/>
    <property type="match status" value="1"/>
</dbReference>
<dbReference type="InterPro" id="IPR025662">
    <property type="entry name" value="Sigma_54_int_dom_ATP-bd_1"/>
</dbReference>
<proteinExistence type="predicted"/>
<dbReference type="InterPro" id="IPR025943">
    <property type="entry name" value="Sigma_54_int_dom_ATP-bd_2"/>
</dbReference>
<feature type="domain" description="PAS" evidence="7">
    <location>
        <begin position="210"/>
        <end position="255"/>
    </location>
</feature>
<evidence type="ECO:0000256" key="4">
    <source>
        <dbReference type="ARBA" id="ARBA00023125"/>
    </source>
</evidence>
<evidence type="ECO:0000256" key="5">
    <source>
        <dbReference type="ARBA" id="ARBA00023163"/>
    </source>
</evidence>
<dbReference type="InterPro" id="IPR035965">
    <property type="entry name" value="PAS-like_dom_sf"/>
</dbReference>
<dbReference type="GO" id="GO:0005524">
    <property type="term" value="F:ATP binding"/>
    <property type="evidence" value="ECO:0007669"/>
    <property type="project" value="UniProtKB-KW"/>
</dbReference>
<evidence type="ECO:0000313" key="9">
    <source>
        <dbReference type="Proteomes" id="UP000662904"/>
    </source>
</evidence>
<dbReference type="Pfam" id="PF25601">
    <property type="entry name" value="AAA_lid_14"/>
    <property type="match status" value="1"/>
</dbReference>
<dbReference type="PROSITE" id="PS50112">
    <property type="entry name" value="PAS"/>
    <property type="match status" value="1"/>
</dbReference>
<dbReference type="RefSeq" id="WP_206706584.1">
    <property type="nucleotide sequence ID" value="NZ_CP059066.1"/>
</dbReference>
<dbReference type="PROSITE" id="PS00676">
    <property type="entry name" value="SIGMA54_INTERACT_2"/>
    <property type="match status" value="1"/>
</dbReference>
<sequence length="687" mass="77824">MNEKIIHVLSIDKKVNNFLVKTLKDIIGDKLHVVGFCFEEGVKGPKSAPLVLISGKFLYERARKVYPYSKIISAKRTINGSNLEKLFILPKGKKVLVINHPKETTIETICSLEEMGINHLEYIPYWRGSGIDIRDIDTAISPGMIHLCPEEIKNKIDIGSRPIAFSTFAEIMIYFGLNIEFIDKFAYEYGRRLVNAGQKISEAYQRAEGLRKNLQSIFAEIDDAIVSVDEHNRISEFNPVAEKLLGFSKKEIIGNKVDSVFKDIEGFSSLIADKEKKDKLLNLNEKRILCSYIPLSKESGESYIITFKEVSKIQKLEENIRRVLYKKGFVAKYTFDDIAGNSEAIKNTISKAQKIAKSNSTVLIIGESGTGKELFAQAIHNESSRKPRPFVAVNFAALPENLVESELFGYEEGAFTGAKKGGKEGLFEQAHGGTIFLDEIGDASLSIQARLLRVLQEKEVMRLGATKILPVDVRVIAATNKDLKQLVEKGLFREDLYYRLRVLPLTLPPLRERKEDIPVLAEIFMKKYGISKRLSKEAQYCMDKYNWPGNVRELENVMEYVANISEGDIIQVEDLPLDVNNISIKDRGSNGDRDIKLLIEKLDCLFNLKDVEFILEVLKGYKDKNIRIGRRKLADLARLKGMELTEEKIRTLLKNLQQYGLVLRGRTRQGTVLTKKGETILGYIRGE</sequence>
<dbReference type="InterPro" id="IPR025944">
    <property type="entry name" value="Sigma_54_int_dom_CS"/>
</dbReference>
<dbReference type="CDD" id="cd00009">
    <property type="entry name" value="AAA"/>
    <property type="match status" value="1"/>
</dbReference>
<dbReference type="Gene3D" id="3.40.50.300">
    <property type="entry name" value="P-loop containing nucleotide triphosphate hydrolases"/>
    <property type="match status" value="1"/>
</dbReference>
<dbReference type="InterPro" id="IPR058031">
    <property type="entry name" value="AAA_lid_NorR"/>
</dbReference>
<gene>
    <name evidence="8" type="primary">atoC_10</name>
    <name evidence="8" type="ORF">H0A61_01585</name>
</gene>
<dbReference type="GO" id="GO:0003677">
    <property type="term" value="F:DNA binding"/>
    <property type="evidence" value="ECO:0007669"/>
    <property type="project" value="UniProtKB-KW"/>
</dbReference>
<dbReference type="PANTHER" id="PTHR32071">
    <property type="entry name" value="TRANSCRIPTIONAL REGULATORY PROTEIN"/>
    <property type="match status" value="1"/>
</dbReference>
<dbReference type="PROSITE" id="PS50045">
    <property type="entry name" value="SIGMA54_INTERACT_4"/>
    <property type="match status" value="1"/>
</dbReference>
<dbReference type="SUPFAM" id="SSF52540">
    <property type="entry name" value="P-loop containing nucleoside triphosphate hydrolases"/>
    <property type="match status" value="1"/>
</dbReference>
<dbReference type="InterPro" id="IPR002078">
    <property type="entry name" value="Sigma_54_int"/>
</dbReference>
<dbReference type="Pfam" id="PF13426">
    <property type="entry name" value="PAS_9"/>
    <property type="match status" value="1"/>
</dbReference>
<dbReference type="KEGG" id="kme:H0A61_01585"/>
<dbReference type="FunFam" id="3.40.50.300:FF:000006">
    <property type="entry name" value="DNA-binding transcriptional regulator NtrC"/>
    <property type="match status" value="1"/>
</dbReference>
<dbReference type="InterPro" id="IPR036388">
    <property type="entry name" value="WH-like_DNA-bd_sf"/>
</dbReference>
<dbReference type="Gene3D" id="3.30.450.20">
    <property type="entry name" value="PAS domain"/>
    <property type="match status" value="1"/>
</dbReference>
<keyword evidence="4" id="KW-0238">DNA-binding</keyword>